<evidence type="ECO:0000313" key="2">
    <source>
        <dbReference type="Proteomes" id="UP000734218"/>
    </source>
</evidence>
<sequence length="74" mass="7848">MRKFLLLILLIIVGLAIIAVATGLVPVTQTQEARLPTIEGGQLPAFDVDTPEVEVGTVNKTVEVPVVDVRKGGQ</sequence>
<protein>
    <submittedName>
        <fullName evidence="1">Uncharacterized protein</fullName>
    </submittedName>
</protein>
<reference evidence="1 2" key="1">
    <citation type="submission" date="2020-03" db="EMBL/GenBank/DDBJ databases">
        <title>Genomic Encyclopedia of Type Strains, Phase IV (KMG-IV): sequencing the most valuable type-strain genomes for metagenomic binning, comparative biology and taxonomic classification.</title>
        <authorList>
            <person name="Goeker M."/>
        </authorList>
    </citation>
    <scope>NUCLEOTIDE SEQUENCE [LARGE SCALE GENOMIC DNA]</scope>
    <source>
        <strain evidence="1 2">DSM 27651</strain>
    </source>
</reference>
<comment type="caution">
    <text evidence="1">The sequence shown here is derived from an EMBL/GenBank/DDBJ whole genome shotgun (WGS) entry which is preliminary data.</text>
</comment>
<name>A0ABX0XP42_9SPHN</name>
<gene>
    <name evidence="1" type="ORF">GGR88_002068</name>
</gene>
<accession>A0ABX0XP42</accession>
<dbReference type="Proteomes" id="UP000734218">
    <property type="component" value="Unassembled WGS sequence"/>
</dbReference>
<organism evidence="1 2">
    <name type="scientific">Sphingomonas jejuensis</name>
    <dbReference type="NCBI Taxonomy" id="904715"/>
    <lineage>
        <taxon>Bacteria</taxon>
        <taxon>Pseudomonadati</taxon>
        <taxon>Pseudomonadota</taxon>
        <taxon>Alphaproteobacteria</taxon>
        <taxon>Sphingomonadales</taxon>
        <taxon>Sphingomonadaceae</taxon>
        <taxon>Sphingomonas</taxon>
    </lineage>
</organism>
<dbReference type="EMBL" id="JAATJE010000002">
    <property type="protein sequence ID" value="NJC34554.1"/>
    <property type="molecule type" value="Genomic_DNA"/>
</dbReference>
<proteinExistence type="predicted"/>
<keyword evidence="2" id="KW-1185">Reference proteome</keyword>
<evidence type="ECO:0000313" key="1">
    <source>
        <dbReference type="EMBL" id="NJC34554.1"/>
    </source>
</evidence>
<dbReference type="RefSeq" id="WP_167954619.1">
    <property type="nucleotide sequence ID" value="NZ_JAATJE010000002.1"/>
</dbReference>